<reference evidence="1 2" key="1">
    <citation type="submission" date="2018-07" db="EMBL/GenBank/DDBJ databases">
        <title>Arthrobacter sp. nov., isolated from raw cow's milk with high bacterial count.</title>
        <authorList>
            <person name="Hahne J."/>
            <person name="Isele D."/>
            <person name="Lipski A."/>
        </authorList>
    </citation>
    <scope>NUCLEOTIDE SEQUENCE [LARGE SCALE GENOMIC DNA]</scope>
    <source>
        <strain evidence="1 2">JZ R-35</strain>
    </source>
</reference>
<gene>
    <name evidence="1" type="ORF">DWB68_10240</name>
</gene>
<dbReference type="RefSeq" id="WP_119425046.1">
    <property type="nucleotide sequence ID" value="NZ_QQXK01000019.1"/>
</dbReference>
<evidence type="ECO:0000313" key="2">
    <source>
        <dbReference type="Proteomes" id="UP000265419"/>
    </source>
</evidence>
<accession>A0A399JHG2</accession>
<name>A0A399JHG2_9MICC</name>
<keyword evidence="2" id="KW-1185">Reference proteome</keyword>
<dbReference type="EMBL" id="QQXK01000019">
    <property type="protein sequence ID" value="RII41896.1"/>
    <property type="molecule type" value="Genomic_DNA"/>
</dbReference>
<dbReference type="AlphaFoldDB" id="A0A399JHG2"/>
<organism evidence="1 2">
    <name type="scientific">Galactobacter valiniphilus</name>
    <dbReference type="NCBI Taxonomy" id="2676122"/>
    <lineage>
        <taxon>Bacteria</taxon>
        <taxon>Bacillati</taxon>
        <taxon>Actinomycetota</taxon>
        <taxon>Actinomycetes</taxon>
        <taxon>Micrococcales</taxon>
        <taxon>Micrococcaceae</taxon>
        <taxon>Galactobacter</taxon>
    </lineage>
</organism>
<protein>
    <submittedName>
        <fullName evidence="1">Uncharacterized protein</fullName>
    </submittedName>
</protein>
<sequence>MRASDLTALHGGQHVEVHDAGFHAAGRLVAAVPAGPDWVALHLEADGTATATLFIPATQDVTVHGWTLTPTRYTPEHQGAAA</sequence>
<dbReference type="Proteomes" id="UP000265419">
    <property type="component" value="Unassembled WGS sequence"/>
</dbReference>
<comment type="caution">
    <text evidence="1">The sequence shown here is derived from an EMBL/GenBank/DDBJ whole genome shotgun (WGS) entry which is preliminary data.</text>
</comment>
<evidence type="ECO:0000313" key="1">
    <source>
        <dbReference type="EMBL" id="RII41896.1"/>
    </source>
</evidence>
<proteinExistence type="predicted"/>